<protein>
    <submittedName>
        <fullName evidence="1">Uncharacterized protein</fullName>
    </submittedName>
</protein>
<gene>
    <name evidence="1" type="ORF">Tco_1006714</name>
</gene>
<organism evidence="1 2">
    <name type="scientific">Tanacetum coccineum</name>
    <dbReference type="NCBI Taxonomy" id="301880"/>
    <lineage>
        <taxon>Eukaryota</taxon>
        <taxon>Viridiplantae</taxon>
        <taxon>Streptophyta</taxon>
        <taxon>Embryophyta</taxon>
        <taxon>Tracheophyta</taxon>
        <taxon>Spermatophyta</taxon>
        <taxon>Magnoliopsida</taxon>
        <taxon>eudicotyledons</taxon>
        <taxon>Gunneridae</taxon>
        <taxon>Pentapetalae</taxon>
        <taxon>asterids</taxon>
        <taxon>campanulids</taxon>
        <taxon>Asterales</taxon>
        <taxon>Asteraceae</taxon>
        <taxon>Asteroideae</taxon>
        <taxon>Anthemideae</taxon>
        <taxon>Anthemidinae</taxon>
        <taxon>Tanacetum</taxon>
    </lineage>
</organism>
<name>A0ABQ5FIU0_9ASTR</name>
<reference evidence="1" key="1">
    <citation type="journal article" date="2022" name="Int. J. Mol. Sci.">
        <title>Draft Genome of Tanacetum Coccineum: Genomic Comparison of Closely Related Tanacetum-Family Plants.</title>
        <authorList>
            <person name="Yamashiro T."/>
            <person name="Shiraishi A."/>
            <person name="Nakayama K."/>
            <person name="Satake H."/>
        </authorList>
    </citation>
    <scope>NUCLEOTIDE SEQUENCE</scope>
</reference>
<keyword evidence="2" id="KW-1185">Reference proteome</keyword>
<evidence type="ECO:0000313" key="2">
    <source>
        <dbReference type="Proteomes" id="UP001151760"/>
    </source>
</evidence>
<dbReference type="EMBL" id="BQNB010017438">
    <property type="protein sequence ID" value="GJT63181.1"/>
    <property type="molecule type" value="Genomic_DNA"/>
</dbReference>
<sequence>MLQICSQKHLMLADFNIRLQVLECLTSEVLIEGRLIVLICSGLYTKDGWNGMQKLLRMELGLKLYYWAKVSTAGQKVSAPRLTFYC</sequence>
<proteinExistence type="predicted"/>
<accession>A0ABQ5FIU0</accession>
<dbReference type="Proteomes" id="UP001151760">
    <property type="component" value="Unassembled WGS sequence"/>
</dbReference>
<reference evidence="1" key="2">
    <citation type="submission" date="2022-01" db="EMBL/GenBank/DDBJ databases">
        <authorList>
            <person name="Yamashiro T."/>
            <person name="Shiraishi A."/>
            <person name="Satake H."/>
            <person name="Nakayama K."/>
        </authorList>
    </citation>
    <scope>NUCLEOTIDE SEQUENCE</scope>
</reference>
<evidence type="ECO:0000313" key="1">
    <source>
        <dbReference type="EMBL" id="GJT63181.1"/>
    </source>
</evidence>
<comment type="caution">
    <text evidence="1">The sequence shown here is derived from an EMBL/GenBank/DDBJ whole genome shotgun (WGS) entry which is preliminary data.</text>
</comment>